<keyword evidence="2 4" id="KW-0547">Nucleotide-binding</keyword>
<feature type="binding site" evidence="4">
    <location>
        <begin position="28"/>
        <end position="35"/>
    </location>
    <ligand>
        <name>GTP</name>
        <dbReference type="ChEBI" id="CHEBI:37565"/>
    </ligand>
</feature>
<organism evidence="6 7">
    <name type="scientific">Favolaschia claudopus</name>
    <dbReference type="NCBI Taxonomy" id="2862362"/>
    <lineage>
        <taxon>Eukaryota</taxon>
        <taxon>Fungi</taxon>
        <taxon>Dikarya</taxon>
        <taxon>Basidiomycota</taxon>
        <taxon>Agaricomycotina</taxon>
        <taxon>Agaricomycetes</taxon>
        <taxon>Agaricomycetidae</taxon>
        <taxon>Agaricales</taxon>
        <taxon>Marasmiineae</taxon>
        <taxon>Mycenaceae</taxon>
        <taxon>Favolaschia</taxon>
    </lineage>
</organism>
<gene>
    <name evidence="6" type="ORF">R3P38DRAFT_2952536</name>
</gene>
<feature type="binding site" evidence="5">
    <location>
        <position position="57"/>
    </location>
    <ligand>
        <name>Mg(2+)</name>
        <dbReference type="ChEBI" id="CHEBI:18420"/>
    </ligand>
</feature>
<dbReference type="SMART" id="SM00178">
    <property type="entry name" value="SAR"/>
    <property type="match status" value="1"/>
</dbReference>
<dbReference type="Gene3D" id="3.40.50.300">
    <property type="entry name" value="P-loop containing nucleotide triphosphate hydrolases"/>
    <property type="match status" value="1"/>
</dbReference>
<evidence type="ECO:0000256" key="3">
    <source>
        <dbReference type="ARBA" id="ARBA00023134"/>
    </source>
</evidence>
<feature type="binding site" evidence="4">
    <location>
        <position position="79"/>
    </location>
    <ligand>
        <name>GTP</name>
        <dbReference type="ChEBI" id="CHEBI:37565"/>
    </ligand>
</feature>
<comment type="similarity">
    <text evidence="1">Belongs to the small GTPase superfamily. Arf family.</text>
</comment>
<feature type="binding site" evidence="4">
    <location>
        <begin position="134"/>
        <end position="137"/>
    </location>
    <ligand>
        <name>GTP</name>
        <dbReference type="ChEBI" id="CHEBI:37565"/>
    </ligand>
</feature>
<evidence type="ECO:0000256" key="4">
    <source>
        <dbReference type="PIRSR" id="PIRSR606689-1"/>
    </source>
</evidence>
<dbReference type="InterPro" id="IPR027417">
    <property type="entry name" value="P-loop_NTPase"/>
</dbReference>
<reference evidence="6 7" key="1">
    <citation type="journal article" date="2024" name="J Genomics">
        <title>Draft genome sequencing and assembly of Favolaschia claudopus CIRM-BRFM 2984 isolated from oak limbs.</title>
        <authorList>
            <person name="Navarro D."/>
            <person name="Drula E."/>
            <person name="Chaduli D."/>
            <person name="Cazenave R."/>
            <person name="Ahrendt S."/>
            <person name="Wang J."/>
            <person name="Lipzen A."/>
            <person name="Daum C."/>
            <person name="Barry K."/>
            <person name="Grigoriev I.V."/>
            <person name="Favel A."/>
            <person name="Rosso M.N."/>
            <person name="Martin F."/>
        </authorList>
    </citation>
    <scope>NUCLEOTIDE SEQUENCE [LARGE SCALE GENOMIC DNA]</scope>
    <source>
        <strain evidence="6 7">CIRM-BRFM 2984</strain>
    </source>
</reference>
<dbReference type="NCBIfam" id="TIGR00231">
    <property type="entry name" value="small_GTP"/>
    <property type="match status" value="1"/>
</dbReference>
<evidence type="ECO:0000256" key="2">
    <source>
        <dbReference type="ARBA" id="ARBA00022741"/>
    </source>
</evidence>
<dbReference type="GO" id="GO:0046872">
    <property type="term" value="F:metal ion binding"/>
    <property type="evidence" value="ECO:0007669"/>
    <property type="project" value="UniProtKB-KW"/>
</dbReference>
<dbReference type="SMART" id="SM00177">
    <property type="entry name" value="ARF"/>
    <property type="match status" value="1"/>
</dbReference>
<dbReference type="PRINTS" id="PR00449">
    <property type="entry name" value="RASTRNSFRMNG"/>
</dbReference>
<dbReference type="GO" id="GO:0005525">
    <property type="term" value="F:GTP binding"/>
    <property type="evidence" value="ECO:0007669"/>
    <property type="project" value="UniProtKB-KW"/>
</dbReference>
<dbReference type="InterPro" id="IPR006689">
    <property type="entry name" value="Small_GTPase_ARF/SAR"/>
</dbReference>
<feature type="binding site" evidence="5">
    <location>
        <position position="35"/>
    </location>
    <ligand>
        <name>Mg(2+)</name>
        <dbReference type="ChEBI" id="CHEBI:18420"/>
    </ligand>
</feature>
<dbReference type="GO" id="GO:0003924">
    <property type="term" value="F:GTPase activity"/>
    <property type="evidence" value="ECO:0007669"/>
    <property type="project" value="InterPro"/>
</dbReference>
<dbReference type="FunFam" id="3.40.50.300:FF:001166">
    <property type="entry name" value="ADP-ribosylation factor D"/>
    <property type="match status" value="1"/>
</dbReference>
<dbReference type="PANTHER" id="PTHR11711">
    <property type="entry name" value="ADP RIBOSYLATION FACTOR-RELATED"/>
    <property type="match status" value="1"/>
</dbReference>
<dbReference type="InterPro" id="IPR005225">
    <property type="entry name" value="Small_GTP-bd"/>
</dbReference>
<name>A0AAW0BGX7_9AGAR</name>
<dbReference type="PROSITE" id="PS51417">
    <property type="entry name" value="ARF"/>
    <property type="match status" value="1"/>
</dbReference>
<comment type="caution">
    <text evidence="6">The sequence shown here is derived from an EMBL/GenBank/DDBJ whole genome shotgun (WGS) entry which is preliminary data.</text>
</comment>
<keyword evidence="5" id="KW-0460">Magnesium</keyword>
<accession>A0AAW0BGX7</accession>
<protein>
    <submittedName>
        <fullName evidence="6">ADP-ribosylation factor family-domain-containing protein</fullName>
    </submittedName>
</protein>
<dbReference type="PROSITE" id="PS51419">
    <property type="entry name" value="RAB"/>
    <property type="match status" value="1"/>
</dbReference>
<evidence type="ECO:0000313" key="6">
    <source>
        <dbReference type="EMBL" id="KAK7025054.1"/>
    </source>
</evidence>
<keyword evidence="7" id="KW-1185">Reference proteome</keyword>
<dbReference type="SUPFAM" id="SSF52540">
    <property type="entry name" value="P-loop containing nucleoside triphosphate hydrolases"/>
    <property type="match status" value="1"/>
</dbReference>
<proteinExistence type="inferred from homology"/>
<keyword evidence="3 4" id="KW-0342">GTP-binding</keyword>
<dbReference type="SMART" id="SM00175">
    <property type="entry name" value="RAB"/>
    <property type="match status" value="1"/>
</dbReference>
<dbReference type="CDD" id="cd00878">
    <property type="entry name" value="Arf_Arl"/>
    <property type="match status" value="1"/>
</dbReference>
<dbReference type="Pfam" id="PF00025">
    <property type="entry name" value="Arf"/>
    <property type="match status" value="1"/>
</dbReference>
<dbReference type="EMBL" id="JAWWNJ010000034">
    <property type="protein sequence ID" value="KAK7025054.1"/>
    <property type="molecule type" value="Genomic_DNA"/>
</dbReference>
<dbReference type="AlphaFoldDB" id="A0AAW0BGX7"/>
<dbReference type="InterPro" id="IPR024156">
    <property type="entry name" value="Small_GTPase_ARF"/>
</dbReference>
<dbReference type="Proteomes" id="UP001362999">
    <property type="component" value="Unassembled WGS sequence"/>
</dbReference>
<evidence type="ECO:0000313" key="7">
    <source>
        <dbReference type="Proteomes" id="UP001362999"/>
    </source>
</evidence>
<sequence length="206" mass="22743">MGSAISTATASTAAFLGSPKKFEVVMVGLDEAGKTGILNRFHRRELPRGVLPATIPTIGGNYETFTYSQHRISLWDFGGHEKIRPLWRRYFWNGHAFIFVLDATAPTRFAEAKQELTWLWEGTEKQHPILVLANKMDLAGAVGLNAIEEALGIEKIASSGRAITLKGISAMTGDGVDEALEWLLQNISYLLIAETDQAKKNVEQAW</sequence>
<keyword evidence="5" id="KW-0479">Metal-binding</keyword>
<evidence type="ECO:0000256" key="1">
    <source>
        <dbReference type="ARBA" id="ARBA00010290"/>
    </source>
</evidence>
<evidence type="ECO:0000256" key="5">
    <source>
        <dbReference type="PIRSR" id="PIRSR606689-2"/>
    </source>
</evidence>